<dbReference type="AlphaFoldDB" id="A0AAV7L6D2"/>
<name>A0AAV7L6D2_PLEWA</name>
<sequence length="113" mass="12266">MRPPLLPYACSLPPVEPPRGYFKCRCAGELLTAQRAGAEQRAPPHYSATVQSQGETVIQTSNVSERCQGLQPIRARSASVPARRGFDYRYKAQVNGVAAGPGAKHCAEIERDV</sequence>
<dbReference type="EMBL" id="JANPWB010000016">
    <property type="protein sequence ID" value="KAJ1083435.1"/>
    <property type="molecule type" value="Genomic_DNA"/>
</dbReference>
<evidence type="ECO:0000313" key="2">
    <source>
        <dbReference type="Proteomes" id="UP001066276"/>
    </source>
</evidence>
<organism evidence="1 2">
    <name type="scientific">Pleurodeles waltl</name>
    <name type="common">Iberian ribbed newt</name>
    <dbReference type="NCBI Taxonomy" id="8319"/>
    <lineage>
        <taxon>Eukaryota</taxon>
        <taxon>Metazoa</taxon>
        <taxon>Chordata</taxon>
        <taxon>Craniata</taxon>
        <taxon>Vertebrata</taxon>
        <taxon>Euteleostomi</taxon>
        <taxon>Amphibia</taxon>
        <taxon>Batrachia</taxon>
        <taxon>Caudata</taxon>
        <taxon>Salamandroidea</taxon>
        <taxon>Salamandridae</taxon>
        <taxon>Pleurodelinae</taxon>
        <taxon>Pleurodeles</taxon>
    </lineage>
</organism>
<proteinExistence type="predicted"/>
<dbReference type="Proteomes" id="UP001066276">
    <property type="component" value="Chromosome 12"/>
</dbReference>
<evidence type="ECO:0000313" key="1">
    <source>
        <dbReference type="EMBL" id="KAJ1083435.1"/>
    </source>
</evidence>
<protein>
    <submittedName>
        <fullName evidence="1">Uncharacterized protein</fullName>
    </submittedName>
</protein>
<keyword evidence="2" id="KW-1185">Reference proteome</keyword>
<accession>A0AAV7L6D2</accession>
<reference evidence="1" key="1">
    <citation type="journal article" date="2022" name="bioRxiv">
        <title>Sequencing and chromosome-scale assembly of the giantPleurodeles waltlgenome.</title>
        <authorList>
            <person name="Brown T."/>
            <person name="Elewa A."/>
            <person name="Iarovenko S."/>
            <person name="Subramanian E."/>
            <person name="Araus A.J."/>
            <person name="Petzold A."/>
            <person name="Susuki M."/>
            <person name="Suzuki K.-i.T."/>
            <person name="Hayashi T."/>
            <person name="Toyoda A."/>
            <person name="Oliveira C."/>
            <person name="Osipova E."/>
            <person name="Leigh N.D."/>
            <person name="Simon A."/>
            <person name="Yun M.H."/>
        </authorList>
    </citation>
    <scope>NUCLEOTIDE SEQUENCE</scope>
    <source>
        <strain evidence="1">20211129_DDA</strain>
        <tissue evidence="1">Liver</tissue>
    </source>
</reference>
<comment type="caution">
    <text evidence="1">The sequence shown here is derived from an EMBL/GenBank/DDBJ whole genome shotgun (WGS) entry which is preliminary data.</text>
</comment>
<gene>
    <name evidence="1" type="ORF">NDU88_003594</name>
</gene>